<dbReference type="Gene3D" id="2.60.40.10">
    <property type="entry name" value="Immunoglobulins"/>
    <property type="match status" value="5"/>
</dbReference>
<dbReference type="PROSITE" id="PS50853">
    <property type="entry name" value="FN3"/>
    <property type="match status" value="5"/>
</dbReference>
<dbReference type="GO" id="GO:0016020">
    <property type="term" value="C:membrane"/>
    <property type="evidence" value="ECO:0007669"/>
    <property type="project" value="UniProtKB-SubCell"/>
</dbReference>
<proteinExistence type="predicted"/>
<dbReference type="SMART" id="SM00060">
    <property type="entry name" value="FN3"/>
    <property type="match status" value="5"/>
</dbReference>
<feature type="domain" description="Fibronectin type-III" evidence="2">
    <location>
        <begin position="460"/>
        <end position="553"/>
    </location>
</feature>
<reference evidence="4" key="1">
    <citation type="submission" date="2025-08" db="UniProtKB">
        <authorList>
            <consortium name="RefSeq"/>
        </authorList>
    </citation>
    <scope>IDENTIFICATION</scope>
    <source>
        <tissue evidence="4">Whole sample</tissue>
    </source>
</reference>
<dbReference type="Proteomes" id="UP000694844">
    <property type="component" value="Chromosome 7"/>
</dbReference>
<dbReference type="InterPro" id="IPR050713">
    <property type="entry name" value="RTP_Phos/Ushers"/>
</dbReference>
<dbReference type="RefSeq" id="XP_022294957.1">
    <property type="nucleotide sequence ID" value="XM_022439249.1"/>
</dbReference>
<feature type="compositionally biased region" description="Basic and acidic residues" evidence="1">
    <location>
        <begin position="229"/>
        <end position="248"/>
    </location>
</feature>
<name>A0A8B8AUF2_CRAVI</name>
<evidence type="ECO:0000313" key="4">
    <source>
        <dbReference type="RefSeq" id="XP_022294957.1"/>
    </source>
</evidence>
<dbReference type="InterPro" id="IPR013783">
    <property type="entry name" value="Ig-like_fold"/>
</dbReference>
<feature type="domain" description="Fibronectin type-III" evidence="2">
    <location>
        <begin position="242"/>
        <end position="349"/>
    </location>
</feature>
<keyword evidence="3" id="KW-1185">Reference proteome</keyword>
<dbReference type="Pfam" id="PF00041">
    <property type="entry name" value="fn3"/>
    <property type="match status" value="5"/>
</dbReference>
<feature type="domain" description="Fibronectin type-III" evidence="2">
    <location>
        <begin position="103"/>
        <end position="204"/>
    </location>
</feature>
<evidence type="ECO:0000313" key="3">
    <source>
        <dbReference type="Proteomes" id="UP000694844"/>
    </source>
</evidence>
<dbReference type="InterPro" id="IPR003961">
    <property type="entry name" value="FN3_dom"/>
</dbReference>
<dbReference type="PANTHER" id="PTHR46957:SF3">
    <property type="entry name" value="CYTOKINE RECEPTOR"/>
    <property type="match status" value="1"/>
</dbReference>
<evidence type="ECO:0000256" key="1">
    <source>
        <dbReference type="SAM" id="MobiDB-lite"/>
    </source>
</evidence>
<sequence>MKTKEKASQKVTNVIVINVNSYGFKVAWREPVITNGDLLYYRVNISNRPFSDIIQVNVSSLMFLFENLTPGTCYVVSIAAVNNAGEGEIEIVQVYTLETAPSVVTNLRISNTSSTSIAVTWSKPLKPNGVITKYEIAVYKFPYSEEDKCTQRIVLPCSDCHRHCQNSTVQQSQIDTEHKDTDENGCKMDTVVITESNVTLTHEISGLELFTAYEIHVKAFTAVGSGPDASKRNRTSEDKPTPPRQLESRNIRSRSIFVVYKKPDNENGNITHQQIEYSYLAYNVCAAHTDTSITVVKKETLPVNTSDAQWAFSLSNLQPFWEYNIRVRVNTSAGFSNCSGNIIIRTHPDTPDPVTDIVVRSKTSRSLMLSWTRPCHPKGIITNYRIRIQNHNDSIDNQGRFTNINNTLKTNNNSTSFNVTNLLPYRFYIFTVHTEVEDVENLSKPAVSKPFQTDTEAPYPPGEISFSSITSSSVQVRWKHPNIQTGPTRYEVVATDKIDSKITKNCSTQGFTNTSCKITGLDAYWDYTIAVRVFTYNFTSKQSTEVLTTQQPGKLLY</sequence>
<dbReference type="SUPFAM" id="SSF49265">
    <property type="entry name" value="Fibronectin type III"/>
    <property type="match status" value="3"/>
</dbReference>
<feature type="region of interest" description="Disordered" evidence="1">
    <location>
        <begin position="226"/>
        <end position="248"/>
    </location>
</feature>
<evidence type="ECO:0000259" key="2">
    <source>
        <dbReference type="PROSITE" id="PS50853"/>
    </source>
</evidence>
<dbReference type="InterPro" id="IPR036116">
    <property type="entry name" value="FN3_sf"/>
</dbReference>
<dbReference type="GeneID" id="111105076"/>
<feature type="domain" description="Fibronectin type-III" evidence="2">
    <location>
        <begin position="10"/>
        <end position="102"/>
    </location>
</feature>
<feature type="domain" description="Fibronectin type-III" evidence="2">
    <location>
        <begin position="353"/>
        <end position="456"/>
    </location>
</feature>
<dbReference type="OrthoDB" id="6272991at2759"/>
<dbReference type="PANTHER" id="PTHR46957">
    <property type="entry name" value="CYTOKINE RECEPTOR"/>
    <property type="match status" value="1"/>
</dbReference>
<protein>
    <submittedName>
        <fullName evidence="4">Phosphatidylinositol phosphatase PTPRQ-like</fullName>
    </submittedName>
</protein>
<dbReference type="CDD" id="cd00063">
    <property type="entry name" value="FN3"/>
    <property type="match status" value="5"/>
</dbReference>
<dbReference type="AlphaFoldDB" id="A0A8B8AUF2"/>
<organism evidence="3 4">
    <name type="scientific">Crassostrea virginica</name>
    <name type="common">Eastern oyster</name>
    <dbReference type="NCBI Taxonomy" id="6565"/>
    <lineage>
        <taxon>Eukaryota</taxon>
        <taxon>Metazoa</taxon>
        <taxon>Spiralia</taxon>
        <taxon>Lophotrochozoa</taxon>
        <taxon>Mollusca</taxon>
        <taxon>Bivalvia</taxon>
        <taxon>Autobranchia</taxon>
        <taxon>Pteriomorphia</taxon>
        <taxon>Ostreida</taxon>
        <taxon>Ostreoidea</taxon>
        <taxon>Ostreidae</taxon>
        <taxon>Crassostrea</taxon>
    </lineage>
</organism>
<dbReference type="KEGG" id="cvn:111105076"/>
<gene>
    <name evidence="4" type="primary">LOC111105076</name>
</gene>
<accession>A0A8B8AUF2</accession>